<reference evidence="2" key="1">
    <citation type="submission" date="2018-04" db="EMBL/GenBank/DDBJ databases">
        <title>WGS assembly of Panicum hallii.</title>
        <authorList>
            <person name="Lovell J."/>
            <person name="Jenkins J."/>
            <person name="Lowry D."/>
            <person name="Mamidi S."/>
            <person name="Sreedasyam A."/>
            <person name="Weng X."/>
            <person name="Barry K."/>
            <person name="Bonette J."/>
            <person name="Campitelli B."/>
            <person name="Daum C."/>
            <person name="Gordon S."/>
            <person name="Gould B."/>
            <person name="Lipzen A."/>
            <person name="Macqueen A."/>
            <person name="Palacio-Mejia J."/>
            <person name="Plott C."/>
            <person name="Shakirov E."/>
            <person name="Shu S."/>
            <person name="Yoshinaga Y."/>
            <person name="Zane M."/>
            <person name="Rokhsar D."/>
            <person name="Grimwood J."/>
            <person name="Schmutz J."/>
            <person name="Juenger T."/>
        </authorList>
    </citation>
    <scope>NUCLEOTIDE SEQUENCE [LARGE SCALE GENOMIC DNA]</scope>
    <source>
        <strain evidence="2">FIL2</strain>
    </source>
</reference>
<sequence length="70" mass="8079">MHPLLSFLGRLLLSSFLFGELYDLPAFLQSLVSLHYFIPSSGLYCLLLPSLCSWLLVFFFLNEVICISRY</sequence>
<evidence type="ECO:0000313" key="2">
    <source>
        <dbReference type="EMBL" id="PVH65847.1"/>
    </source>
</evidence>
<dbReference type="Gramene" id="PVH65847">
    <property type="protein sequence ID" value="PVH65847"/>
    <property type="gene ID" value="PAHAL_1G089000"/>
</dbReference>
<protein>
    <submittedName>
        <fullName evidence="2">Uncharacterized protein</fullName>
    </submittedName>
</protein>
<dbReference type="EMBL" id="CM008046">
    <property type="protein sequence ID" value="PVH65847.1"/>
    <property type="molecule type" value="Genomic_DNA"/>
</dbReference>
<feature type="transmembrane region" description="Helical" evidence="1">
    <location>
        <begin position="35"/>
        <end position="61"/>
    </location>
</feature>
<accession>A0A2T8KUJ6</accession>
<gene>
    <name evidence="2" type="ORF">PAHAL_1G089000</name>
</gene>
<organism evidence="2">
    <name type="scientific">Panicum hallii</name>
    <dbReference type="NCBI Taxonomy" id="206008"/>
    <lineage>
        <taxon>Eukaryota</taxon>
        <taxon>Viridiplantae</taxon>
        <taxon>Streptophyta</taxon>
        <taxon>Embryophyta</taxon>
        <taxon>Tracheophyta</taxon>
        <taxon>Spermatophyta</taxon>
        <taxon>Magnoliopsida</taxon>
        <taxon>Liliopsida</taxon>
        <taxon>Poales</taxon>
        <taxon>Poaceae</taxon>
        <taxon>PACMAD clade</taxon>
        <taxon>Panicoideae</taxon>
        <taxon>Panicodae</taxon>
        <taxon>Paniceae</taxon>
        <taxon>Panicinae</taxon>
        <taxon>Panicum</taxon>
        <taxon>Panicum sect. Panicum</taxon>
    </lineage>
</organism>
<keyword evidence="1" id="KW-0812">Transmembrane</keyword>
<dbReference type="AlphaFoldDB" id="A0A2T8KUJ6"/>
<name>A0A2T8KUJ6_9POAL</name>
<proteinExistence type="predicted"/>
<keyword evidence="1" id="KW-0472">Membrane</keyword>
<dbReference type="Proteomes" id="UP000243499">
    <property type="component" value="Chromosome 1"/>
</dbReference>
<evidence type="ECO:0000256" key="1">
    <source>
        <dbReference type="SAM" id="Phobius"/>
    </source>
</evidence>
<keyword evidence="1" id="KW-1133">Transmembrane helix</keyword>